<sequence>MKEGAEGGVAYKCFDVGEGENKATRIVSSRSKKENSAVKQLVRFASHCLYAHEDRLQSWFEDRSTNFIFLFCRSSSAR</sequence>
<gene>
    <name evidence="1" type="ORF">AYBTSS11_LOCUS24591</name>
</gene>
<evidence type="ECO:0000313" key="1">
    <source>
        <dbReference type="EMBL" id="CAJ1972542.1"/>
    </source>
</evidence>
<dbReference type="Gramene" id="rna-AYBTSS11_LOCUS24591">
    <property type="protein sequence ID" value="CAJ1972542.1"/>
    <property type="gene ID" value="gene-AYBTSS11_LOCUS24591"/>
</dbReference>
<evidence type="ECO:0000313" key="2">
    <source>
        <dbReference type="Proteomes" id="UP001189624"/>
    </source>
</evidence>
<reference evidence="1" key="1">
    <citation type="submission" date="2023-10" db="EMBL/GenBank/DDBJ databases">
        <authorList>
            <person name="Domelevo Entfellner J.-B."/>
        </authorList>
    </citation>
    <scope>NUCLEOTIDE SEQUENCE</scope>
</reference>
<accession>A0AA86TM29</accession>
<dbReference type="Proteomes" id="UP001189624">
    <property type="component" value="Chromosome 8"/>
</dbReference>
<proteinExistence type="predicted"/>
<keyword evidence="2" id="KW-1185">Reference proteome</keyword>
<organism evidence="1 2">
    <name type="scientific">Sphenostylis stenocarpa</name>
    <dbReference type="NCBI Taxonomy" id="92480"/>
    <lineage>
        <taxon>Eukaryota</taxon>
        <taxon>Viridiplantae</taxon>
        <taxon>Streptophyta</taxon>
        <taxon>Embryophyta</taxon>
        <taxon>Tracheophyta</taxon>
        <taxon>Spermatophyta</taxon>
        <taxon>Magnoliopsida</taxon>
        <taxon>eudicotyledons</taxon>
        <taxon>Gunneridae</taxon>
        <taxon>Pentapetalae</taxon>
        <taxon>rosids</taxon>
        <taxon>fabids</taxon>
        <taxon>Fabales</taxon>
        <taxon>Fabaceae</taxon>
        <taxon>Papilionoideae</taxon>
        <taxon>50 kb inversion clade</taxon>
        <taxon>NPAAA clade</taxon>
        <taxon>indigoferoid/millettioid clade</taxon>
        <taxon>Phaseoleae</taxon>
        <taxon>Sphenostylis</taxon>
    </lineage>
</organism>
<dbReference type="AlphaFoldDB" id="A0AA86TM29"/>
<dbReference type="EMBL" id="OY731405">
    <property type="protein sequence ID" value="CAJ1972542.1"/>
    <property type="molecule type" value="Genomic_DNA"/>
</dbReference>
<name>A0AA86TM29_9FABA</name>
<protein>
    <submittedName>
        <fullName evidence="1">Uncharacterized protein</fullName>
    </submittedName>
</protein>